<organism evidence="1 2">
    <name type="scientific">Thamnocephalis sphaerospora</name>
    <dbReference type="NCBI Taxonomy" id="78915"/>
    <lineage>
        <taxon>Eukaryota</taxon>
        <taxon>Fungi</taxon>
        <taxon>Fungi incertae sedis</taxon>
        <taxon>Zoopagomycota</taxon>
        <taxon>Zoopagomycotina</taxon>
        <taxon>Zoopagomycetes</taxon>
        <taxon>Zoopagales</taxon>
        <taxon>Sigmoideomycetaceae</taxon>
        <taxon>Thamnocephalis</taxon>
    </lineage>
</organism>
<name>A0A4P9XYX0_9FUNG</name>
<accession>A0A4P9XYX0</accession>
<proteinExistence type="predicted"/>
<gene>
    <name evidence="1" type="ORF">THASP1DRAFT_21461</name>
</gene>
<evidence type="ECO:0000313" key="2">
    <source>
        <dbReference type="Proteomes" id="UP000271241"/>
    </source>
</evidence>
<dbReference type="EMBL" id="KZ992433">
    <property type="protein sequence ID" value="RKP10911.1"/>
    <property type="molecule type" value="Genomic_DNA"/>
</dbReference>
<dbReference type="Proteomes" id="UP000271241">
    <property type="component" value="Unassembled WGS sequence"/>
</dbReference>
<reference evidence="2" key="1">
    <citation type="journal article" date="2018" name="Nat. Microbiol.">
        <title>Leveraging single-cell genomics to expand the fungal tree of life.</title>
        <authorList>
            <person name="Ahrendt S.R."/>
            <person name="Quandt C.A."/>
            <person name="Ciobanu D."/>
            <person name="Clum A."/>
            <person name="Salamov A."/>
            <person name="Andreopoulos B."/>
            <person name="Cheng J.F."/>
            <person name="Woyke T."/>
            <person name="Pelin A."/>
            <person name="Henrissat B."/>
            <person name="Reynolds N.K."/>
            <person name="Benny G.L."/>
            <person name="Smith M.E."/>
            <person name="James T.Y."/>
            <person name="Grigoriev I.V."/>
        </authorList>
    </citation>
    <scope>NUCLEOTIDE SEQUENCE [LARGE SCALE GENOMIC DNA]</scope>
    <source>
        <strain evidence="2">RSA 1356</strain>
    </source>
</reference>
<keyword evidence="2" id="KW-1185">Reference proteome</keyword>
<protein>
    <submittedName>
        <fullName evidence="1">Uncharacterized protein</fullName>
    </submittedName>
</protein>
<dbReference type="AlphaFoldDB" id="A0A4P9XYX0"/>
<sequence length="201" mass="21747">MRPVNRDSLEQRGHLPVTRRRAASATFTAVARPVTCIHHPATSAFHAIVGAHAEAGVVVAIAHPAARHLHGDACAVHTHTVGGAHSILGVARILKLYKTKACQRPRPSAVLRVGYLDVATDQPAMLEENVLQFAGANVHGETADKELHGDSWISVSRCVFGRGDAPAKSKRKREPDKDVNKIRVAEKTTIPRVENKLQVNI</sequence>
<evidence type="ECO:0000313" key="1">
    <source>
        <dbReference type="EMBL" id="RKP10911.1"/>
    </source>
</evidence>